<sequence length="103" mass="11955">MVKSYFYVLLCKDDSLYGGYTTNLSRRLSQHSAGVGAKYTRPQSRRPVKLLFAQTYPSKSLAMQAEYAFKQLTRPKKEAFLGQKGVRIPFDRRRKSVIRDEEE</sequence>
<feature type="domain" description="GIY-YIG" evidence="2">
    <location>
        <begin position="2"/>
        <end position="79"/>
    </location>
</feature>
<proteinExistence type="inferred from homology"/>
<dbReference type="AlphaFoldDB" id="K9E9G4"/>
<dbReference type="InterPro" id="IPR035901">
    <property type="entry name" value="GIY-YIG_endonuc_sf"/>
</dbReference>
<gene>
    <name evidence="3" type="ORF">HMPREF9698_01076</name>
</gene>
<comment type="caution">
    <text evidence="3">The sequence shown here is derived from an EMBL/GenBank/DDBJ whole genome shotgun (WGS) entry which is preliminary data.</text>
</comment>
<dbReference type="Pfam" id="PF01541">
    <property type="entry name" value="GIY-YIG"/>
    <property type="match status" value="1"/>
</dbReference>
<dbReference type="Gene3D" id="3.40.1440.10">
    <property type="entry name" value="GIY-YIG endonuclease"/>
    <property type="match status" value="1"/>
</dbReference>
<dbReference type="eggNOG" id="COG2827">
    <property type="taxonomic scope" value="Bacteria"/>
</dbReference>
<evidence type="ECO:0000313" key="3">
    <source>
        <dbReference type="EMBL" id="EKU93328.1"/>
    </source>
</evidence>
<dbReference type="Proteomes" id="UP000009875">
    <property type="component" value="Unassembled WGS sequence"/>
</dbReference>
<keyword evidence="4" id="KW-1185">Reference proteome</keyword>
<dbReference type="PANTHER" id="PTHR34477:SF1">
    <property type="entry name" value="UPF0213 PROTEIN YHBQ"/>
    <property type="match status" value="1"/>
</dbReference>
<dbReference type="InterPro" id="IPR000305">
    <property type="entry name" value="GIY-YIG_endonuc"/>
</dbReference>
<organism evidence="3 4">
    <name type="scientific">Alloiococcus otitis ATCC 51267</name>
    <dbReference type="NCBI Taxonomy" id="883081"/>
    <lineage>
        <taxon>Bacteria</taxon>
        <taxon>Bacillati</taxon>
        <taxon>Bacillota</taxon>
        <taxon>Bacilli</taxon>
        <taxon>Lactobacillales</taxon>
        <taxon>Carnobacteriaceae</taxon>
        <taxon>Alloiococcus</taxon>
    </lineage>
</organism>
<dbReference type="SMART" id="SM00465">
    <property type="entry name" value="GIYc"/>
    <property type="match status" value="1"/>
</dbReference>
<dbReference type="SUPFAM" id="SSF82771">
    <property type="entry name" value="GIY-YIG endonuclease"/>
    <property type="match status" value="1"/>
</dbReference>
<evidence type="ECO:0000256" key="1">
    <source>
        <dbReference type="ARBA" id="ARBA00007435"/>
    </source>
</evidence>
<evidence type="ECO:0000313" key="4">
    <source>
        <dbReference type="Proteomes" id="UP000009875"/>
    </source>
</evidence>
<protein>
    <recommendedName>
        <fullName evidence="2">GIY-YIG domain-containing protein</fullName>
    </recommendedName>
</protein>
<dbReference type="OrthoDB" id="9807770at2"/>
<dbReference type="PROSITE" id="PS50164">
    <property type="entry name" value="GIY_YIG"/>
    <property type="match status" value="1"/>
</dbReference>
<dbReference type="STRING" id="883081.HMPREF9698_01076"/>
<dbReference type="HOGENOM" id="CLU_135650_0_3_9"/>
<dbReference type="RefSeq" id="WP_003778135.1">
    <property type="nucleotide sequence ID" value="NZ_JH992959.1"/>
</dbReference>
<dbReference type="EMBL" id="AGXA01000021">
    <property type="protein sequence ID" value="EKU93328.1"/>
    <property type="molecule type" value="Genomic_DNA"/>
</dbReference>
<dbReference type="CDD" id="cd10456">
    <property type="entry name" value="GIY-YIG_UPF0213"/>
    <property type="match status" value="1"/>
</dbReference>
<evidence type="ECO:0000259" key="2">
    <source>
        <dbReference type="PROSITE" id="PS50164"/>
    </source>
</evidence>
<dbReference type="InterPro" id="IPR050190">
    <property type="entry name" value="UPF0213_domain"/>
</dbReference>
<name>K9E9G4_9LACT</name>
<dbReference type="PANTHER" id="PTHR34477">
    <property type="entry name" value="UPF0213 PROTEIN YHBQ"/>
    <property type="match status" value="1"/>
</dbReference>
<reference evidence="3 4" key="1">
    <citation type="submission" date="2012-09" db="EMBL/GenBank/DDBJ databases">
        <title>The Genome Sequence of Alloiococcus otitis ATCC 51267.</title>
        <authorList>
            <consortium name="The Broad Institute Genome Sequencing Platform"/>
            <person name="Earl A."/>
            <person name="Ward D."/>
            <person name="Feldgarden M."/>
            <person name="Gevers D."/>
            <person name="Huys G."/>
            <person name="Walker B."/>
            <person name="Young S.K."/>
            <person name="Zeng Q."/>
            <person name="Gargeya S."/>
            <person name="Fitzgerald M."/>
            <person name="Haas B."/>
            <person name="Abouelleil A."/>
            <person name="Alvarado L."/>
            <person name="Arachchi H.M."/>
            <person name="Berlin A.M."/>
            <person name="Chapman S.B."/>
            <person name="Goldberg J."/>
            <person name="Griggs A."/>
            <person name="Gujja S."/>
            <person name="Hansen M."/>
            <person name="Howarth C."/>
            <person name="Imamovic A."/>
            <person name="Larimer J."/>
            <person name="McCowen C."/>
            <person name="Montmayeur A."/>
            <person name="Murphy C."/>
            <person name="Neiman D."/>
            <person name="Pearson M."/>
            <person name="Priest M."/>
            <person name="Roberts A."/>
            <person name="Saif S."/>
            <person name="Shea T."/>
            <person name="Sisk P."/>
            <person name="Sykes S."/>
            <person name="Wortman J."/>
            <person name="Nusbaum C."/>
            <person name="Birren B."/>
        </authorList>
    </citation>
    <scope>NUCLEOTIDE SEQUENCE [LARGE SCALE GENOMIC DNA]</scope>
    <source>
        <strain evidence="3 4">ATCC 51267</strain>
    </source>
</reference>
<comment type="similarity">
    <text evidence="1">Belongs to the UPF0213 family.</text>
</comment>
<accession>K9E9G4</accession>